<evidence type="ECO:0000313" key="19">
    <source>
        <dbReference type="EMBL" id="RSU00443.1"/>
    </source>
</evidence>
<dbReference type="PANTHER" id="PTHR43331">
    <property type="entry name" value="HOMOSERINE DEHYDROGENASE"/>
    <property type="match status" value="1"/>
</dbReference>
<evidence type="ECO:0000256" key="9">
    <source>
        <dbReference type="ARBA" id="ARBA00022857"/>
    </source>
</evidence>
<dbReference type="PROSITE" id="PS01042">
    <property type="entry name" value="HOMOSER_DHGENASE"/>
    <property type="match status" value="1"/>
</dbReference>
<dbReference type="InterPro" id="IPR016204">
    <property type="entry name" value="HDH"/>
</dbReference>
<dbReference type="FunFam" id="3.30.360.10:FF:000005">
    <property type="entry name" value="Homoserine dehydrogenase"/>
    <property type="match status" value="1"/>
</dbReference>
<dbReference type="GO" id="GO:0009088">
    <property type="term" value="P:threonine biosynthetic process"/>
    <property type="evidence" value="ECO:0007669"/>
    <property type="project" value="UniProtKB-UniPathway"/>
</dbReference>
<keyword evidence="20" id="KW-1185">Reference proteome</keyword>
<dbReference type="InterPro" id="IPR036291">
    <property type="entry name" value="NAD(P)-bd_dom_sf"/>
</dbReference>
<keyword evidence="9 15" id="KW-0521">NADP</keyword>
<dbReference type="EMBL" id="NGJS01000001">
    <property type="protein sequence ID" value="RSU00443.1"/>
    <property type="molecule type" value="Genomic_DNA"/>
</dbReference>
<comment type="pathway">
    <text evidence="2 16">Amino-acid biosynthesis; L-threonine biosynthesis; L-threonine from L-aspartate: step 3/5.</text>
</comment>
<evidence type="ECO:0000313" key="20">
    <source>
        <dbReference type="Proteomes" id="UP000287857"/>
    </source>
</evidence>
<evidence type="ECO:0000256" key="3">
    <source>
        <dbReference type="ARBA" id="ARBA00005062"/>
    </source>
</evidence>
<dbReference type="GO" id="GO:0050661">
    <property type="term" value="F:NADP binding"/>
    <property type="evidence" value="ECO:0007669"/>
    <property type="project" value="InterPro"/>
</dbReference>
<comment type="similarity">
    <text evidence="4 17">Belongs to the homoserine dehydrogenase family.</text>
</comment>
<comment type="cofactor">
    <cofactor evidence="1">
        <name>a metal cation</name>
        <dbReference type="ChEBI" id="CHEBI:25213"/>
    </cofactor>
</comment>
<evidence type="ECO:0000256" key="1">
    <source>
        <dbReference type="ARBA" id="ARBA00001920"/>
    </source>
</evidence>
<dbReference type="Gene3D" id="3.30.360.10">
    <property type="entry name" value="Dihydrodipicolinate Reductase, domain 2"/>
    <property type="match status" value="1"/>
</dbReference>
<dbReference type="UniPathway" id="UPA00050">
    <property type="reaction ID" value="UER00063"/>
</dbReference>
<dbReference type="PIRSF" id="PIRSF000098">
    <property type="entry name" value="Homoser_dehydrog"/>
    <property type="match status" value="1"/>
</dbReference>
<dbReference type="Proteomes" id="UP000287857">
    <property type="component" value="Unassembled WGS sequence"/>
</dbReference>
<reference evidence="19 20" key="1">
    <citation type="submission" date="2017-05" db="EMBL/GenBank/DDBJ databases">
        <title>Vagococcus spp. assemblies.</title>
        <authorList>
            <person name="Gulvik C.A."/>
        </authorList>
    </citation>
    <scope>NUCLEOTIDE SEQUENCE [LARGE SCALE GENOMIC DNA]</scope>
    <source>
        <strain evidence="19 20">SS1995</strain>
    </source>
</reference>
<dbReference type="RefSeq" id="WP_125982769.1">
    <property type="nucleotide sequence ID" value="NZ_NGJS01000001.1"/>
</dbReference>
<gene>
    <name evidence="19" type="ORF">CBF37_00065</name>
</gene>
<evidence type="ECO:0000256" key="10">
    <source>
        <dbReference type="ARBA" id="ARBA00023002"/>
    </source>
</evidence>
<feature type="binding site" evidence="15">
    <location>
        <position position="107"/>
    </location>
    <ligand>
        <name>NADPH</name>
        <dbReference type="ChEBI" id="CHEBI:57783"/>
    </ligand>
</feature>
<evidence type="ECO:0000256" key="11">
    <source>
        <dbReference type="ARBA" id="ARBA00023053"/>
    </source>
</evidence>
<feature type="binding site" evidence="15">
    <location>
        <position position="192"/>
    </location>
    <ligand>
        <name>L-homoserine</name>
        <dbReference type="ChEBI" id="CHEBI:57476"/>
    </ligand>
</feature>
<proteinExistence type="inferred from homology"/>
<evidence type="ECO:0000256" key="13">
    <source>
        <dbReference type="ARBA" id="ARBA00048841"/>
    </source>
</evidence>
<evidence type="ECO:0000256" key="14">
    <source>
        <dbReference type="PIRSR" id="PIRSR000098-1"/>
    </source>
</evidence>
<dbReference type="UniPathway" id="UPA00051">
    <property type="reaction ID" value="UER00465"/>
</dbReference>
<dbReference type="InterPro" id="IPR005106">
    <property type="entry name" value="Asp/hSer_DH_NAD-bd"/>
</dbReference>
<dbReference type="Gene3D" id="3.40.50.720">
    <property type="entry name" value="NAD(P)-binding Rossmann-like Domain"/>
    <property type="match status" value="1"/>
</dbReference>
<dbReference type="Gene3D" id="3.30.70.260">
    <property type="match status" value="1"/>
</dbReference>
<comment type="caution">
    <text evidence="19">The sequence shown here is derived from an EMBL/GenBank/DDBJ whole genome shotgun (WGS) entry which is preliminary data.</text>
</comment>
<accession>A0A430A1U3</accession>
<keyword evidence="8 16" id="KW-0791">Threonine biosynthesis</keyword>
<keyword evidence="11" id="KW-0915">Sodium</keyword>
<dbReference type="InterPro" id="IPR045865">
    <property type="entry name" value="ACT-like_dom_sf"/>
</dbReference>
<keyword evidence="7 16" id="KW-0028">Amino-acid biosynthesis</keyword>
<evidence type="ECO:0000259" key="18">
    <source>
        <dbReference type="PROSITE" id="PS51671"/>
    </source>
</evidence>
<evidence type="ECO:0000256" key="16">
    <source>
        <dbReference type="RuleBase" id="RU000579"/>
    </source>
</evidence>
<feature type="active site" description="Proton donor" evidence="14">
    <location>
        <position position="207"/>
    </location>
</feature>
<evidence type="ECO:0000256" key="4">
    <source>
        <dbReference type="ARBA" id="ARBA00006753"/>
    </source>
</evidence>
<comment type="pathway">
    <text evidence="3 16">Amino-acid biosynthesis; L-methionine biosynthesis via de novo pathway; L-homoserine from L-aspartate: step 3/3.</text>
</comment>
<dbReference type="SUPFAM" id="SSF55021">
    <property type="entry name" value="ACT-like"/>
    <property type="match status" value="1"/>
</dbReference>
<dbReference type="InterPro" id="IPR019811">
    <property type="entry name" value="HDH_CS"/>
</dbReference>
<evidence type="ECO:0000256" key="7">
    <source>
        <dbReference type="ARBA" id="ARBA00022605"/>
    </source>
</evidence>
<evidence type="ECO:0000256" key="5">
    <source>
        <dbReference type="ARBA" id="ARBA00013213"/>
    </source>
</evidence>
<dbReference type="GO" id="GO:0009086">
    <property type="term" value="P:methionine biosynthetic process"/>
    <property type="evidence" value="ECO:0007669"/>
    <property type="project" value="UniProtKB-KW"/>
</dbReference>
<dbReference type="OrthoDB" id="9808167at2"/>
<evidence type="ECO:0000256" key="17">
    <source>
        <dbReference type="RuleBase" id="RU004171"/>
    </source>
</evidence>
<dbReference type="InterPro" id="IPR002912">
    <property type="entry name" value="ACT_dom"/>
</dbReference>
<dbReference type="SUPFAM" id="SSF51735">
    <property type="entry name" value="NAD(P)-binding Rossmann-fold domains"/>
    <property type="match status" value="1"/>
</dbReference>
<keyword evidence="12 16" id="KW-0486">Methionine biosynthesis</keyword>
<protein>
    <recommendedName>
        <fullName evidence="6 16">Homoserine dehydrogenase</fullName>
        <ecNumber evidence="5 16">1.1.1.3</ecNumber>
    </recommendedName>
</protein>
<evidence type="ECO:0000256" key="15">
    <source>
        <dbReference type="PIRSR" id="PIRSR000098-2"/>
    </source>
</evidence>
<evidence type="ECO:0000256" key="6">
    <source>
        <dbReference type="ARBA" id="ARBA00013376"/>
    </source>
</evidence>
<dbReference type="PANTHER" id="PTHR43331:SF1">
    <property type="entry name" value="HOMOSERINE DEHYDROGENASE"/>
    <property type="match status" value="1"/>
</dbReference>
<dbReference type="GO" id="GO:0004412">
    <property type="term" value="F:homoserine dehydrogenase activity"/>
    <property type="evidence" value="ECO:0007669"/>
    <property type="project" value="UniProtKB-EC"/>
</dbReference>
<dbReference type="SUPFAM" id="SSF55347">
    <property type="entry name" value="Glyceraldehyde-3-phosphate dehydrogenase-like, C-terminal domain"/>
    <property type="match status" value="1"/>
</dbReference>
<dbReference type="CDD" id="cd04881">
    <property type="entry name" value="ACT_HSDH-Hom"/>
    <property type="match status" value="1"/>
</dbReference>
<comment type="catalytic activity">
    <reaction evidence="13">
        <text>L-homoserine + NADP(+) = L-aspartate 4-semialdehyde + NADPH + H(+)</text>
        <dbReference type="Rhea" id="RHEA:15761"/>
        <dbReference type="ChEBI" id="CHEBI:15378"/>
        <dbReference type="ChEBI" id="CHEBI:57476"/>
        <dbReference type="ChEBI" id="CHEBI:57783"/>
        <dbReference type="ChEBI" id="CHEBI:58349"/>
        <dbReference type="ChEBI" id="CHEBI:537519"/>
        <dbReference type="EC" id="1.1.1.3"/>
    </reaction>
    <physiologicalReaction direction="right-to-left" evidence="13">
        <dbReference type="Rhea" id="RHEA:15763"/>
    </physiologicalReaction>
</comment>
<keyword evidence="10 16" id="KW-0560">Oxidoreductase</keyword>
<evidence type="ECO:0000256" key="2">
    <source>
        <dbReference type="ARBA" id="ARBA00005056"/>
    </source>
</evidence>
<dbReference type="AlphaFoldDB" id="A0A430A1U3"/>
<dbReference type="PROSITE" id="PS51671">
    <property type="entry name" value="ACT"/>
    <property type="match status" value="1"/>
</dbReference>
<evidence type="ECO:0000256" key="12">
    <source>
        <dbReference type="ARBA" id="ARBA00023167"/>
    </source>
</evidence>
<organism evidence="19 20">
    <name type="scientific">Vagococcus vulneris</name>
    <dbReference type="NCBI Taxonomy" id="1977869"/>
    <lineage>
        <taxon>Bacteria</taxon>
        <taxon>Bacillati</taxon>
        <taxon>Bacillota</taxon>
        <taxon>Bacilli</taxon>
        <taxon>Lactobacillales</taxon>
        <taxon>Enterococcaceae</taxon>
        <taxon>Vagococcus</taxon>
    </lineage>
</organism>
<name>A0A430A1U3_9ENTE</name>
<dbReference type="Pfam" id="PF00742">
    <property type="entry name" value="Homoserine_dh"/>
    <property type="match status" value="1"/>
</dbReference>
<sequence>MEKKIKVGMFGLGTVGMGVAELFQSEKNKVKEMTAVEAELVKVYVRNVSVKQDSADKYHLSLVTTPEDIINDPDIQIVIEVIGGIETAKMLVESSLNTGKHVITANKDLMAQYGDELTQLAEHNGVSLFYEASVAGGIPILRTVANSFSAEKINSIYGIVNGTTNFMLNKMSEENKTYAEVLKEAQTLGFAEQNPKNDVEGIDAAFKMAILTKFAYGMTIPMTDIQRQGITDVTPEDIQSAQGLGYVLKLIGSAKKMTTGIYVDVAPVMVPHDHPLANVKGAMNAVFINSTGIGESMFYGPGAGSLPTAASILSDVATVIRNIKINEAGLAFNTYATELKIAAADDVSDKYYFSMTVPDTAGVFKELADLMAKNGISFKQIQQKPISHCKAQVILTTHDITMTQRDTILAVFKSTPSIELQSVYKVL</sequence>
<feature type="domain" description="ACT" evidence="18">
    <location>
        <begin position="352"/>
        <end position="427"/>
    </location>
</feature>
<dbReference type="InterPro" id="IPR001342">
    <property type="entry name" value="HDH_cat"/>
</dbReference>
<dbReference type="NCBIfam" id="NF004976">
    <property type="entry name" value="PRK06349.1"/>
    <property type="match status" value="1"/>
</dbReference>
<dbReference type="EC" id="1.1.1.3" evidence="5 16"/>
<evidence type="ECO:0000256" key="8">
    <source>
        <dbReference type="ARBA" id="ARBA00022697"/>
    </source>
</evidence>
<dbReference type="Pfam" id="PF03447">
    <property type="entry name" value="NAD_binding_3"/>
    <property type="match status" value="1"/>
</dbReference>